<dbReference type="GO" id="GO:0005886">
    <property type="term" value="C:plasma membrane"/>
    <property type="evidence" value="ECO:0007669"/>
    <property type="project" value="UniProtKB-SubCell"/>
</dbReference>
<evidence type="ECO:0000259" key="16">
    <source>
        <dbReference type="PROSITE" id="PS50109"/>
    </source>
</evidence>
<evidence type="ECO:0000256" key="13">
    <source>
        <dbReference type="ARBA" id="ARBA00023136"/>
    </source>
</evidence>
<keyword evidence="10" id="KW-0067">ATP-binding</keyword>
<keyword evidence="8" id="KW-0547">Nucleotide-binding</keyword>
<comment type="subcellular location">
    <subcellularLocation>
        <location evidence="2">Cell membrane</location>
        <topology evidence="2">Multi-pass membrane protein</topology>
    </subcellularLocation>
</comment>
<evidence type="ECO:0000256" key="2">
    <source>
        <dbReference type="ARBA" id="ARBA00004651"/>
    </source>
</evidence>
<keyword evidence="5" id="KW-0597">Phosphoprotein</keyword>
<evidence type="ECO:0000256" key="12">
    <source>
        <dbReference type="ARBA" id="ARBA00023012"/>
    </source>
</evidence>
<keyword evidence="7 15" id="KW-0812">Transmembrane</keyword>
<keyword evidence="13 15" id="KW-0472">Membrane</keyword>
<dbReference type="InterPro" id="IPR005467">
    <property type="entry name" value="His_kinase_dom"/>
</dbReference>
<dbReference type="EC" id="2.7.13.3" evidence="3"/>
<dbReference type="EMBL" id="QUOU01000001">
    <property type="protein sequence ID" value="REL28545.1"/>
    <property type="molecule type" value="Genomic_DNA"/>
</dbReference>
<accession>A0A3E0TX43</accession>
<evidence type="ECO:0000256" key="5">
    <source>
        <dbReference type="ARBA" id="ARBA00022553"/>
    </source>
</evidence>
<dbReference type="PROSITE" id="PS50885">
    <property type="entry name" value="HAMP"/>
    <property type="match status" value="1"/>
</dbReference>
<evidence type="ECO:0000256" key="7">
    <source>
        <dbReference type="ARBA" id="ARBA00022692"/>
    </source>
</evidence>
<organism evidence="18 19">
    <name type="scientific">Thalassotalea euphylliae</name>
    <dbReference type="NCBI Taxonomy" id="1655234"/>
    <lineage>
        <taxon>Bacteria</taxon>
        <taxon>Pseudomonadati</taxon>
        <taxon>Pseudomonadota</taxon>
        <taxon>Gammaproteobacteria</taxon>
        <taxon>Alteromonadales</taxon>
        <taxon>Colwelliaceae</taxon>
        <taxon>Thalassotalea</taxon>
    </lineage>
</organism>
<feature type="domain" description="Histidine kinase" evidence="16">
    <location>
        <begin position="258"/>
        <end position="473"/>
    </location>
</feature>
<dbReference type="Proteomes" id="UP000256478">
    <property type="component" value="Unassembled WGS sequence"/>
</dbReference>
<dbReference type="InterPro" id="IPR003660">
    <property type="entry name" value="HAMP_dom"/>
</dbReference>
<evidence type="ECO:0000256" key="1">
    <source>
        <dbReference type="ARBA" id="ARBA00000085"/>
    </source>
</evidence>
<dbReference type="RefSeq" id="WP_116009577.1">
    <property type="nucleotide sequence ID" value="NZ_QUOU01000001.1"/>
</dbReference>
<dbReference type="Gene3D" id="6.10.340.10">
    <property type="match status" value="1"/>
</dbReference>
<proteinExistence type="predicted"/>
<dbReference type="SUPFAM" id="SSF158472">
    <property type="entry name" value="HAMP domain-like"/>
    <property type="match status" value="1"/>
</dbReference>
<comment type="catalytic activity">
    <reaction evidence="1">
        <text>ATP + protein L-histidine = ADP + protein N-phospho-L-histidine.</text>
        <dbReference type="EC" id="2.7.13.3"/>
    </reaction>
</comment>
<dbReference type="InterPro" id="IPR004358">
    <property type="entry name" value="Sig_transdc_His_kin-like_C"/>
</dbReference>
<keyword evidence="4" id="KW-1003">Cell membrane</keyword>
<dbReference type="Pfam" id="PF02518">
    <property type="entry name" value="HATPase_c"/>
    <property type="match status" value="1"/>
</dbReference>
<dbReference type="Pfam" id="PF00512">
    <property type="entry name" value="HisKA"/>
    <property type="match status" value="1"/>
</dbReference>
<dbReference type="Gene3D" id="3.30.565.10">
    <property type="entry name" value="Histidine kinase-like ATPase, C-terminal domain"/>
    <property type="match status" value="1"/>
</dbReference>
<dbReference type="Gene3D" id="1.10.287.130">
    <property type="match status" value="1"/>
</dbReference>
<dbReference type="SUPFAM" id="SSF55874">
    <property type="entry name" value="ATPase domain of HSP90 chaperone/DNA topoisomerase II/histidine kinase"/>
    <property type="match status" value="1"/>
</dbReference>
<dbReference type="CDD" id="cd06225">
    <property type="entry name" value="HAMP"/>
    <property type="match status" value="1"/>
</dbReference>
<evidence type="ECO:0000256" key="15">
    <source>
        <dbReference type="SAM" id="Phobius"/>
    </source>
</evidence>
<sequence>MINPAQASVFTSVKRHLSSIKVKLFLWFWLVTICAIAATRFVSIQLSQQYIEIATDKGDLQRLTRITEIIERAQPANLAKFIHNSRHRRNKRSFKYLMLKPLNNNQPVIGGHPEHPYVNEFIQANIFSEKQTWIFPHSQITGPLTLDVNGQQYLAFYKRHTSRFRTLGFFMQQLPYWARIGTPVIVSFALCWLLARSLSRPLSNITKVADRFGQGDLAIRVENDDKRSDELGTLAQAFNQMADKLSDNVSAHQRLLGDVSHELRSPLTRLQMALALAQKHKDDAETLEQYIQRSEREVARLDEMIEHVLTLSRLENSAQAITKQPCNLTPLLTHLVDDGNFLGQDKQITISLTANGNPQLELDETLIASAVGNIICNAIKYAPSNSAVVVELDEQKTHVTLSISDQGNGVPELALSKLFDPFYRVASARDRLTGGTGLGLAIAKQAVVAHRGEISASNNADGGLTVTITLPKP</sequence>
<evidence type="ECO:0000313" key="18">
    <source>
        <dbReference type="EMBL" id="REL28545.1"/>
    </source>
</evidence>
<reference evidence="18 19" key="1">
    <citation type="submission" date="2018-08" db="EMBL/GenBank/DDBJ databases">
        <title>Thalassotalea euphylliae genome.</title>
        <authorList>
            <person name="Summers S."/>
            <person name="Rice S.A."/>
            <person name="Freckelton M.L."/>
            <person name="Nedved B.T."/>
            <person name="Hadfield M.G."/>
        </authorList>
    </citation>
    <scope>NUCLEOTIDE SEQUENCE [LARGE SCALE GENOMIC DNA]</scope>
    <source>
        <strain evidence="18 19">H1</strain>
    </source>
</reference>
<evidence type="ECO:0000259" key="17">
    <source>
        <dbReference type="PROSITE" id="PS50885"/>
    </source>
</evidence>
<dbReference type="SMART" id="SM00388">
    <property type="entry name" value="HisKA"/>
    <property type="match status" value="1"/>
</dbReference>
<evidence type="ECO:0000256" key="11">
    <source>
        <dbReference type="ARBA" id="ARBA00022989"/>
    </source>
</evidence>
<dbReference type="PROSITE" id="PS50109">
    <property type="entry name" value="HIS_KIN"/>
    <property type="match status" value="1"/>
</dbReference>
<dbReference type="SUPFAM" id="SSF47384">
    <property type="entry name" value="Homodimeric domain of signal transducing histidine kinase"/>
    <property type="match status" value="1"/>
</dbReference>
<feature type="domain" description="HAMP" evidence="17">
    <location>
        <begin position="196"/>
        <end position="250"/>
    </location>
</feature>
<dbReference type="Pfam" id="PF00672">
    <property type="entry name" value="HAMP"/>
    <property type="match status" value="1"/>
</dbReference>
<evidence type="ECO:0000256" key="14">
    <source>
        <dbReference type="SAM" id="Coils"/>
    </source>
</evidence>
<keyword evidence="14" id="KW-0175">Coiled coil</keyword>
<dbReference type="PANTHER" id="PTHR45528">
    <property type="entry name" value="SENSOR HISTIDINE KINASE CPXA"/>
    <property type="match status" value="1"/>
</dbReference>
<dbReference type="PANTHER" id="PTHR45528:SF1">
    <property type="entry name" value="SENSOR HISTIDINE KINASE CPXA"/>
    <property type="match status" value="1"/>
</dbReference>
<keyword evidence="11 15" id="KW-1133">Transmembrane helix</keyword>
<evidence type="ECO:0000256" key="9">
    <source>
        <dbReference type="ARBA" id="ARBA00022777"/>
    </source>
</evidence>
<dbReference type="GO" id="GO:0000155">
    <property type="term" value="F:phosphorelay sensor kinase activity"/>
    <property type="evidence" value="ECO:0007669"/>
    <property type="project" value="InterPro"/>
</dbReference>
<dbReference type="InterPro" id="IPR036097">
    <property type="entry name" value="HisK_dim/P_sf"/>
</dbReference>
<feature type="transmembrane region" description="Helical" evidence="15">
    <location>
        <begin position="24"/>
        <end position="42"/>
    </location>
</feature>
<keyword evidence="9" id="KW-0418">Kinase</keyword>
<keyword evidence="12" id="KW-0902">Two-component regulatory system</keyword>
<name>A0A3E0TX43_9GAMM</name>
<evidence type="ECO:0000256" key="4">
    <source>
        <dbReference type="ARBA" id="ARBA00022475"/>
    </source>
</evidence>
<evidence type="ECO:0000256" key="3">
    <source>
        <dbReference type="ARBA" id="ARBA00012438"/>
    </source>
</evidence>
<dbReference type="AlphaFoldDB" id="A0A3E0TX43"/>
<dbReference type="OrthoDB" id="9804645at2"/>
<dbReference type="InterPro" id="IPR003594">
    <property type="entry name" value="HATPase_dom"/>
</dbReference>
<protein>
    <recommendedName>
        <fullName evidence="3">histidine kinase</fullName>
        <ecNumber evidence="3">2.7.13.3</ecNumber>
    </recommendedName>
</protein>
<dbReference type="InterPro" id="IPR036890">
    <property type="entry name" value="HATPase_C_sf"/>
</dbReference>
<dbReference type="SMART" id="SM00304">
    <property type="entry name" value="HAMP"/>
    <property type="match status" value="1"/>
</dbReference>
<keyword evidence="6" id="KW-0808">Transferase</keyword>
<dbReference type="FunFam" id="3.30.565.10:FF:000006">
    <property type="entry name" value="Sensor histidine kinase WalK"/>
    <property type="match status" value="1"/>
</dbReference>
<evidence type="ECO:0000256" key="6">
    <source>
        <dbReference type="ARBA" id="ARBA00022679"/>
    </source>
</evidence>
<feature type="coiled-coil region" evidence="14">
    <location>
        <begin position="277"/>
        <end position="304"/>
    </location>
</feature>
<evidence type="ECO:0000256" key="10">
    <source>
        <dbReference type="ARBA" id="ARBA00022840"/>
    </source>
</evidence>
<dbReference type="GO" id="GO:0005524">
    <property type="term" value="F:ATP binding"/>
    <property type="evidence" value="ECO:0007669"/>
    <property type="project" value="UniProtKB-KW"/>
</dbReference>
<comment type="caution">
    <text evidence="18">The sequence shown here is derived from an EMBL/GenBank/DDBJ whole genome shotgun (WGS) entry which is preliminary data.</text>
</comment>
<dbReference type="CDD" id="cd00082">
    <property type="entry name" value="HisKA"/>
    <property type="match status" value="1"/>
</dbReference>
<dbReference type="InterPro" id="IPR050398">
    <property type="entry name" value="HssS/ArlS-like"/>
</dbReference>
<gene>
    <name evidence="18" type="ORF">DXX93_19565</name>
</gene>
<dbReference type="PRINTS" id="PR00344">
    <property type="entry name" value="BCTRLSENSOR"/>
</dbReference>
<dbReference type="InterPro" id="IPR003661">
    <property type="entry name" value="HisK_dim/P_dom"/>
</dbReference>
<evidence type="ECO:0000256" key="8">
    <source>
        <dbReference type="ARBA" id="ARBA00022741"/>
    </source>
</evidence>
<evidence type="ECO:0000313" key="19">
    <source>
        <dbReference type="Proteomes" id="UP000256478"/>
    </source>
</evidence>
<dbReference type="SMART" id="SM00387">
    <property type="entry name" value="HATPase_c"/>
    <property type="match status" value="1"/>
</dbReference>